<dbReference type="RefSeq" id="WP_158035351.1">
    <property type="nucleotide sequence ID" value="NZ_WBKA01000001.1"/>
</dbReference>
<dbReference type="AlphaFoldDB" id="A0A7C8FLP2"/>
<gene>
    <name evidence="2" type="ORF">F8O02_01190</name>
</gene>
<dbReference type="EMBL" id="WBKA01000001">
    <property type="protein sequence ID" value="KAB1633573.1"/>
    <property type="molecule type" value="Genomic_DNA"/>
</dbReference>
<proteinExistence type="predicted"/>
<feature type="region of interest" description="Disordered" evidence="1">
    <location>
        <begin position="57"/>
        <end position="86"/>
    </location>
</feature>
<dbReference type="InterPro" id="IPR009241">
    <property type="entry name" value="HigB-like"/>
</dbReference>
<dbReference type="Pfam" id="PF05973">
    <property type="entry name" value="Gp49"/>
    <property type="match status" value="1"/>
</dbReference>
<dbReference type="Proteomes" id="UP000481339">
    <property type="component" value="Unassembled WGS sequence"/>
</dbReference>
<organism evidence="2 3">
    <name type="scientific">Pseudoclavibacter caeni</name>
    <dbReference type="NCBI Taxonomy" id="908846"/>
    <lineage>
        <taxon>Bacteria</taxon>
        <taxon>Bacillati</taxon>
        <taxon>Actinomycetota</taxon>
        <taxon>Actinomycetes</taxon>
        <taxon>Micrococcales</taxon>
        <taxon>Microbacteriaceae</taxon>
        <taxon>Pseudoclavibacter</taxon>
    </lineage>
</organism>
<comment type="caution">
    <text evidence="2">The sequence shown here is derived from an EMBL/GenBank/DDBJ whole genome shotgun (WGS) entry which is preliminary data.</text>
</comment>
<keyword evidence="3" id="KW-1185">Reference proteome</keyword>
<dbReference type="OrthoDB" id="330810at2"/>
<evidence type="ECO:0000313" key="3">
    <source>
        <dbReference type="Proteomes" id="UP000481339"/>
    </source>
</evidence>
<sequence>MRRRGNRDRHRPESTSSLVCVGDVSEKVRFGEDVQSWGLGLDDETYDLVAAAITRLETEGPTHGRPTADRIRGSRHHDMKELRPRSAGRSEIRILFAFDPKPRAIPPIAGDRAGRWRQWHGVNTPIADDRFDEGLTNGGGMR</sequence>
<evidence type="ECO:0000313" key="2">
    <source>
        <dbReference type="EMBL" id="KAB1633573.1"/>
    </source>
</evidence>
<name>A0A7C8FLP2_9MICO</name>
<evidence type="ECO:0000256" key="1">
    <source>
        <dbReference type="SAM" id="MobiDB-lite"/>
    </source>
</evidence>
<protein>
    <submittedName>
        <fullName evidence="2">Uncharacterized protein</fullName>
    </submittedName>
</protein>
<reference evidence="2 3" key="1">
    <citation type="submission" date="2019-09" db="EMBL/GenBank/DDBJ databases">
        <title>Phylogeny of genus Pseudoclavibacter and closely related genus.</title>
        <authorList>
            <person name="Li Y."/>
        </authorList>
    </citation>
    <scope>NUCLEOTIDE SEQUENCE [LARGE SCALE GENOMIC DNA]</scope>
    <source>
        <strain evidence="2 3">JCM 16921</strain>
    </source>
</reference>
<accession>A0A7C8FLP2</accession>